<feature type="chain" id="PRO_5040957092" description="Lipoprotein" evidence="1">
    <location>
        <begin position="32"/>
        <end position="270"/>
    </location>
</feature>
<feature type="signal peptide" evidence="1">
    <location>
        <begin position="1"/>
        <end position="31"/>
    </location>
</feature>
<sequence>MDLKQFGGRWLRRRVWLNVLLGCLLVSQACANDAEQQLNEIQSDLDRGRLSLPTGRNAMEKIDLYRQRWPADLRIVPFAYRWSAGQLAAAEHAYLYADYGRLQQLLEQLWWLTPEAPGLEAFQSRVDQDPRVAWPAVTDTPEQTVKALALDAYQPLAARISNVDPKAADRNVEILATQELDAERLQQRDKTLEETLQPFCKALIEHQADVRIETASRDDYSWLTVRLTLCARRFDPNFRVRHHYVQQTGTPRLQLYIPRPQAGSIFADGE</sequence>
<accession>A0A9X3EB24</accession>
<keyword evidence="3" id="KW-1185">Reference proteome</keyword>
<dbReference type="AlphaFoldDB" id="A0A9X3EB24"/>
<evidence type="ECO:0000313" key="3">
    <source>
        <dbReference type="Proteomes" id="UP001150830"/>
    </source>
</evidence>
<evidence type="ECO:0008006" key="4">
    <source>
        <dbReference type="Google" id="ProtNLM"/>
    </source>
</evidence>
<organism evidence="2 3">
    <name type="scientific">Parathalassolituus penaei</name>
    <dbReference type="NCBI Taxonomy" id="2997323"/>
    <lineage>
        <taxon>Bacteria</taxon>
        <taxon>Pseudomonadati</taxon>
        <taxon>Pseudomonadota</taxon>
        <taxon>Gammaproteobacteria</taxon>
        <taxon>Oceanospirillales</taxon>
        <taxon>Oceanospirillaceae</taxon>
        <taxon>Parathalassolituus</taxon>
    </lineage>
</organism>
<protein>
    <recommendedName>
        <fullName evidence="4">Lipoprotein</fullName>
    </recommendedName>
</protein>
<name>A0A9X3EB24_9GAMM</name>
<keyword evidence="1" id="KW-0732">Signal</keyword>
<evidence type="ECO:0000256" key="1">
    <source>
        <dbReference type="SAM" id="SignalP"/>
    </source>
</evidence>
<dbReference type="EMBL" id="JAPNOA010000016">
    <property type="protein sequence ID" value="MCY0964257.1"/>
    <property type="molecule type" value="Genomic_DNA"/>
</dbReference>
<proteinExistence type="predicted"/>
<gene>
    <name evidence="2" type="ORF">OUO13_03590</name>
</gene>
<evidence type="ECO:0000313" key="2">
    <source>
        <dbReference type="EMBL" id="MCY0964257.1"/>
    </source>
</evidence>
<dbReference type="RefSeq" id="WP_283172475.1">
    <property type="nucleotide sequence ID" value="NZ_JAPNOA010000016.1"/>
</dbReference>
<comment type="caution">
    <text evidence="2">The sequence shown here is derived from an EMBL/GenBank/DDBJ whole genome shotgun (WGS) entry which is preliminary data.</text>
</comment>
<reference evidence="2" key="1">
    <citation type="submission" date="2022-11" db="EMBL/GenBank/DDBJ databases">
        <title>Parathalassolutuus dongxingensis gen. nov., sp. nov., a novel member of family Oceanospirillaceae isolated from a coastal shrimp pond in Guangxi, China.</title>
        <authorList>
            <person name="Chen H."/>
        </authorList>
    </citation>
    <scope>NUCLEOTIDE SEQUENCE</scope>
    <source>
        <strain evidence="2">G-43</strain>
    </source>
</reference>
<dbReference type="Proteomes" id="UP001150830">
    <property type="component" value="Unassembled WGS sequence"/>
</dbReference>
<dbReference type="PROSITE" id="PS51257">
    <property type="entry name" value="PROKAR_LIPOPROTEIN"/>
    <property type="match status" value="1"/>
</dbReference>